<protein>
    <submittedName>
        <fullName evidence="1">Uncharacterized protein</fullName>
    </submittedName>
</protein>
<dbReference type="EMBL" id="JAEHHL010000007">
    <property type="protein sequence ID" value="MBK0400135.1"/>
    <property type="molecule type" value="Genomic_DNA"/>
</dbReference>
<evidence type="ECO:0000313" key="1">
    <source>
        <dbReference type="EMBL" id="MBK0400135.1"/>
    </source>
</evidence>
<organism evidence="1 2">
    <name type="scientific">Thermohalobaculum xanthum</name>
    <dbReference type="NCBI Taxonomy" id="2753746"/>
    <lineage>
        <taxon>Bacteria</taxon>
        <taxon>Pseudomonadati</taxon>
        <taxon>Pseudomonadota</taxon>
        <taxon>Alphaproteobacteria</taxon>
        <taxon>Rhodobacterales</taxon>
        <taxon>Paracoccaceae</taxon>
        <taxon>Thermohalobaculum</taxon>
    </lineage>
</organism>
<reference evidence="1" key="1">
    <citation type="submission" date="2020-12" db="EMBL/GenBank/DDBJ databases">
        <title>Bacterial taxonomy.</title>
        <authorList>
            <person name="Pan X."/>
        </authorList>
    </citation>
    <scope>NUCLEOTIDE SEQUENCE</scope>
    <source>
        <strain evidence="1">M0105</strain>
    </source>
</reference>
<evidence type="ECO:0000313" key="2">
    <source>
        <dbReference type="Proteomes" id="UP000655420"/>
    </source>
</evidence>
<comment type="caution">
    <text evidence="1">The sequence shown here is derived from an EMBL/GenBank/DDBJ whole genome shotgun (WGS) entry which is preliminary data.</text>
</comment>
<dbReference type="Proteomes" id="UP000655420">
    <property type="component" value="Unassembled WGS sequence"/>
</dbReference>
<dbReference type="RefSeq" id="WP_200610505.1">
    <property type="nucleotide sequence ID" value="NZ_JAEHHL010000007.1"/>
</dbReference>
<sequence length="50" mass="5375">MRELKPAVTGILVASAIILAFVAGSQIELRDDGPVEEFTEAVDEMSKQAQ</sequence>
<gene>
    <name evidence="1" type="ORF">H0I76_13130</name>
</gene>
<keyword evidence="2" id="KW-1185">Reference proteome</keyword>
<name>A0A8J7M8F7_9RHOB</name>
<dbReference type="AlphaFoldDB" id="A0A8J7M8F7"/>
<accession>A0A8J7M8F7</accession>
<proteinExistence type="predicted"/>